<comment type="catalytic activity">
    <reaction evidence="6 8">
        <text>Release of a C-terminal amino acid with broad specificity, except for -Pro.</text>
        <dbReference type="EC" id="3.4.17.19"/>
    </reaction>
</comment>
<keyword evidence="2 8" id="KW-0645">Protease</keyword>
<dbReference type="PIRSF" id="PIRSF006615">
    <property type="entry name" value="Zn_crbxpep_Taq"/>
    <property type="match status" value="1"/>
</dbReference>
<dbReference type="GO" id="GO:0006508">
    <property type="term" value="P:proteolysis"/>
    <property type="evidence" value="ECO:0007669"/>
    <property type="project" value="UniProtKB-UniRule"/>
</dbReference>
<dbReference type="PANTHER" id="PTHR34217">
    <property type="entry name" value="METAL-DEPENDENT CARBOXYPEPTIDASE"/>
    <property type="match status" value="1"/>
</dbReference>
<dbReference type="PANTHER" id="PTHR34217:SF1">
    <property type="entry name" value="CARBOXYPEPTIDASE 1"/>
    <property type="match status" value="1"/>
</dbReference>
<evidence type="ECO:0000256" key="3">
    <source>
        <dbReference type="ARBA" id="ARBA00022723"/>
    </source>
</evidence>
<gene>
    <name evidence="11" type="ORF">Ltuc_1557</name>
</gene>
<proteinExistence type="inferred from homology"/>
<evidence type="ECO:0000256" key="1">
    <source>
        <dbReference type="ARBA" id="ARBA00022645"/>
    </source>
</evidence>
<dbReference type="Proteomes" id="UP000054693">
    <property type="component" value="Unassembled WGS sequence"/>
</dbReference>
<evidence type="ECO:0000256" key="8">
    <source>
        <dbReference type="PIRNR" id="PIRNR006615"/>
    </source>
</evidence>
<evidence type="ECO:0000256" key="9">
    <source>
        <dbReference type="PIRSR" id="PIRSR006615-1"/>
    </source>
</evidence>
<dbReference type="PATRIC" id="fig|40335.7.peg.1651"/>
<dbReference type="PRINTS" id="PR00998">
    <property type="entry name" value="CRBOXYPTASET"/>
</dbReference>
<dbReference type="GO" id="GO:0004181">
    <property type="term" value="F:metallocarboxypeptidase activity"/>
    <property type="evidence" value="ECO:0007669"/>
    <property type="project" value="UniProtKB-UniRule"/>
</dbReference>
<sequence length="498" mass="57612">MRTIHMNAYKQLEQHFKKYYDFENLAAIVSWDEASMMPVGGGKARAEALATLSAVQHDWLTNKKVGDLLNQAKDIEGLSLWQQKNLYWMEKEYMQATCIPVNLVEEFTNESLICGQAWRELRAKNDWKSFKPFLEKLFQKVKTIAEIKSQTFGKSPLDVLIDEYSPDLDCKTITPIFNSLKDKLPKLIPRIIEKQKTRQIKTISGSFPIEKQKQLGTEIMTRLGFDFNHGRLDVSHHPFCGGISSDVRITTRYNEHEFLSSLMAITHETGHALYEQGLSKEWSTQPVGHSLGMAVHESQSLFIEMQICRSLEYLHFLVPIAQKYFKDVENITEENIFYHYTKVQPGLIRVDADEVTYPLHVILRYEIEQKLFSSEISIADLPEIWDSSMQKYLGLSIKGDDKNGVMQDVHWPSGVFGYFPAYTFGALIAAQLFSAVKKSIPDIREQLKQGDFKPLLFWLRENIHQKGKLLTYYELLHIATGETLNPDYYFAHIKERYL</sequence>
<feature type="binding site" evidence="9">
    <location>
        <position position="267"/>
    </location>
    <ligand>
        <name>Zn(2+)</name>
        <dbReference type="ChEBI" id="CHEBI:29105"/>
        <note>catalytic</note>
    </ligand>
</feature>
<comment type="cofactor">
    <cofactor evidence="9">
        <name>Zn(2+)</name>
        <dbReference type="ChEBI" id="CHEBI:29105"/>
    </cofactor>
    <text evidence="9">Binds 1 zinc ion per subunit.</text>
</comment>
<evidence type="ECO:0000256" key="4">
    <source>
        <dbReference type="ARBA" id="ARBA00022801"/>
    </source>
</evidence>
<dbReference type="AlphaFoldDB" id="A0A0W0ZX92"/>
<dbReference type="PROSITE" id="PS52034">
    <property type="entry name" value="PEPTIDASE_M32"/>
    <property type="match status" value="1"/>
</dbReference>
<organism evidence="11 12">
    <name type="scientific">Legionella tucsonensis</name>
    <dbReference type="NCBI Taxonomy" id="40335"/>
    <lineage>
        <taxon>Bacteria</taxon>
        <taxon>Pseudomonadati</taxon>
        <taxon>Pseudomonadota</taxon>
        <taxon>Gammaproteobacteria</taxon>
        <taxon>Legionellales</taxon>
        <taxon>Legionellaceae</taxon>
        <taxon>Legionella</taxon>
    </lineage>
</organism>
<dbReference type="FunFam" id="1.10.1370.30:FF:000003">
    <property type="entry name" value="Thermostable carboxypeptidase 1"/>
    <property type="match status" value="1"/>
</dbReference>
<protein>
    <recommendedName>
        <fullName evidence="8">Metal-dependent carboxypeptidase</fullName>
        <ecNumber evidence="8">3.4.17.19</ecNumber>
    </recommendedName>
</protein>
<keyword evidence="9" id="KW-0862">Zinc</keyword>
<evidence type="ECO:0000256" key="2">
    <source>
        <dbReference type="ARBA" id="ARBA00022670"/>
    </source>
</evidence>
<keyword evidence="1 8" id="KW-0121">Carboxypeptidase</keyword>
<dbReference type="EC" id="3.4.17.19" evidence="8"/>
<keyword evidence="4 8" id="KW-0378">Hydrolase</keyword>
<dbReference type="EMBL" id="LNZA01000001">
    <property type="protein sequence ID" value="KTD73710.1"/>
    <property type="molecule type" value="Genomic_DNA"/>
</dbReference>
<dbReference type="CDD" id="cd06460">
    <property type="entry name" value="M32_Taq"/>
    <property type="match status" value="1"/>
</dbReference>
<evidence type="ECO:0000313" key="11">
    <source>
        <dbReference type="EMBL" id="KTD73710.1"/>
    </source>
</evidence>
<feature type="binding site" evidence="9">
    <location>
        <position position="271"/>
    </location>
    <ligand>
        <name>Zn(2+)</name>
        <dbReference type="ChEBI" id="CHEBI:29105"/>
        <note>catalytic</note>
    </ligand>
</feature>
<keyword evidence="3 8" id="KW-0479">Metal-binding</keyword>
<dbReference type="GO" id="GO:0008270">
    <property type="term" value="F:zinc ion binding"/>
    <property type="evidence" value="ECO:0007669"/>
    <property type="project" value="UniProtKB-ARBA"/>
</dbReference>
<evidence type="ECO:0000256" key="7">
    <source>
        <dbReference type="ARBA" id="ARBA00061580"/>
    </source>
</evidence>
<reference evidence="11 12" key="1">
    <citation type="submission" date="2015-11" db="EMBL/GenBank/DDBJ databases">
        <title>Genomic analysis of 38 Legionella species identifies large and diverse effector repertoires.</title>
        <authorList>
            <person name="Burstein D."/>
            <person name="Amaro F."/>
            <person name="Zusman T."/>
            <person name="Lifshitz Z."/>
            <person name="Cohen O."/>
            <person name="Gilbert J.A."/>
            <person name="Pupko T."/>
            <person name="Shuman H.A."/>
            <person name="Segal G."/>
        </authorList>
    </citation>
    <scope>NUCLEOTIDE SEQUENCE [LARGE SCALE GENOMIC DNA]</scope>
    <source>
        <strain evidence="11 12">ATCC 49180</strain>
    </source>
</reference>
<dbReference type="Pfam" id="PF02074">
    <property type="entry name" value="Peptidase_M32"/>
    <property type="match status" value="1"/>
</dbReference>
<comment type="caution">
    <text evidence="11">The sequence shown here is derived from an EMBL/GenBank/DDBJ whole genome shotgun (WGS) entry which is preliminary data.</text>
</comment>
<feature type="binding site" evidence="9">
    <location>
        <position position="297"/>
    </location>
    <ligand>
        <name>Zn(2+)</name>
        <dbReference type="ChEBI" id="CHEBI:29105"/>
        <note>catalytic</note>
    </ligand>
</feature>
<keyword evidence="12" id="KW-1185">Reference proteome</keyword>
<evidence type="ECO:0000256" key="5">
    <source>
        <dbReference type="ARBA" id="ARBA00023049"/>
    </source>
</evidence>
<comment type="similarity">
    <text evidence="7 8">Belongs to the peptidase M32 family.</text>
</comment>
<evidence type="ECO:0000256" key="6">
    <source>
        <dbReference type="ARBA" id="ARBA00052755"/>
    </source>
</evidence>
<dbReference type="Gene3D" id="1.10.1370.30">
    <property type="match status" value="1"/>
</dbReference>
<evidence type="ECO:0000256" key="10">
    <source>
        <dbReference type="PIRSR" id="PIRSR006615-2"/>
    </source>
</evidence>
<dbReference type="InterPro" id="IPR001333">
    <property type="entry name" value="Peptidase_M32_Taq"/>
</dbReference>
<dbReference type="SUPFAM" id="SSF55486">
    <property type="entry name" value="Metalloproteases ('zincins'), catalytic domain"/>
    <property type="match status" value="1"/>
</dbReference>
<feature type="active site" description="Proton donor/acceptor" evidence="10">
    <location>
        <position position="268"/>
    </location>
</feature>
<accession>A0A0W0ZX92</accession>
<name>A0A0W0ZX92_9GAMM</name>
<dbReference type="STRING" id="40335.Ltuc_1557"/>
<keyword evidence="5 8" id="KW-0482">Metalloprotease</keyword>
<evidence type="ECO:0000313" key="12">
    <source>
        <dbReference type="Proteomes" id="UP000054693"/>
    </source>
</evidence>
<comment type="function">
    <text evidence="8">Broad specificity carboxypetidase that releases amino acids sequentially from the C-terminus, including neutral, aromatic, polar and basic residues.</text>
</comment>